<evidence type="ECO:0000259" key="2">
    <source>
        <dbReference type="Pfam" id="PF14111"/>
    </source>
</evidence>
<feature type="compositionally biased region" description="Low complexity" evidence="1">
    <location>
        <begin position="132"/>
        <end position="152"/>
    </location>
</feature>
<comment type="caution">
    <text evidence="3">The sequence shown here is derived from an EMBL/GenBank/DDBJ whole genome shotgun (WGS) entry which is preliminary data.</text>
</comment>
<feature type="region of interest" description="Disordered" evidence="1">
    <location>
        <begin position="524"/>
        <end position="607"/>
    </location>
</feature>
<dbReference type="PANTHER" id="PTHR31286:SF90">
    <property type="entry name" value="DUF4283 DOMAIN-CONTAINING PROTEIN"/>
    <property type="match status" value="1"/>
</dbReference>
<feature type="compositionally biased region" description="Low complexity" evidence="1">
    <location>
        <begin position="549"/>
        <end position="562"/>
    </location>
</feature>
<evidence type="ECO:0000256" key="1">
    <source>
        <dbReference type="SAM" id="MobiDB-lite"/>
    </source>
</evidence>
<dbReference type="Proteomes" id="UP000712600">
    <property type="component" value="Unassembled WGS sequence"/>
</dbReference>
<accession>A0A8S9REG8</accession>
<feature type="compositionally biased region" description="Pro residues" evidence="1">
    <location>
        <begin position="530"/>
        <end position="545"/>
    </location>
</feature>
<protein>
    <recommendedName>
        <fullName evidence="2">DUF4283 domain-containing protein</fullName>
    </recommendedName>
</protein>
<feature type="region of interest" description="Disordered" evidence="1">
    <location>
        <begin position="441"/>
        <end position="503"/>
    </location>
</feature>
<feature type="compositionally biased region" description="Polar residues" evidence="1">
    <location>
        <begin position="95"/>
        <end position="109"/>
    </location>
</feature>
<gene>
    <name evidence="3" type="ORF">F2Q69_00060715</name>
</gene>
<feature type="compositionally biased region" description="Polar residues" evidence="1">
    <location>
        <begin position="46"/>
        <end position="59"/>
    </location>
</feature>
<proteinExistence type="predicted"/>
<feature type="compositionally biased region" description="Low complexity" evidence="1">
    <location>
        <begin position="60"/>
        <end position="75"/>
    </location>
</feature>
<dbReference type="AlphaFoldDB" id="A0A8S9REG8"/>
<feature type="compositionally biased region" description="Low complexity" evidence="1">
    <location>
        <begin position="485"/>
        <end position="497"/>
    </location>
</feature>
<feature type="compositionally biased region" description="Pro residues" evidence="1">
    <location>
        <begin position="27"/>
        <end position="36"/>
    </location>
</feature>
<name>A0A8S9REG8_BRACR</name>
<feature type="compositionally biased region" description="Low complexity" evidence="1">
    <location>
        <begin position="8"/>
        <end position="26"/>
    </location>
</feature>
<reference evidence="3" key="1">
    <citation type="submission" date="2019-12" db="EMBL/GenBank/DDBJ databases">
        <title>Genome sequencing and annotation of Brassica cretica.</title>
        <authorList>
            <person name="Studholme D.J."/>
            <person name="Sarris P."/>
        </authorList>
    </citation>
    <scope>NUCLEOTIDE SEQUENCE</scope>
    <source>
        <strain evidence="3">PFS-109/04</strain>
        <tissue evidence="3">Leaf</tissue>
    </source>
</reference>
<evidence type="ECO:0000313" key="4">
    <source>
        <dbReference type="Proteomes" id="UP000712600"/>
    </source>
</evidence>
<organism evidence="3 4">
    <name type="scientific">Brassica cretica</name>
    <name type="common">Mustard</name>
    <dbReference type="NCBI Taxonomy" id="69181"/>
    <lineage>
        <taxon>Eukaryota</taxon>
        <taxon>Viridiplantae</taxon>
        <taxon>Streptophyta</taxon>
        <taxon>Embryophyta</taxon>
        <taxon>Tracheophyta</taxon>
        <taxon>Spermatophyta</taxon>
        <taxon>Magnoliopsida</taxon>
        <taxon>eudicotyledons</taxon>
        <taxon>Gunneridae</taxon>
        <taxon>Pentapetalae</taxon>
        <taxon>rosids</taxon>
        <taxon>malvids</taxon>
        <taxon>Brassicales</taxon>
        <taxon>Brassicaceae</taxon>
        <taxon>Brassiceae</taxon>
        <taxon>Brassica</taxon>
    </lineage>
</organism>
<dbReference type="InterPro" id="IPR040256">
    <property type="entry name" value="At4g02000-like"/>
</dbReference>
<dbReference type="EMBL" id="QGKX02000095">
    <property type="protein sequence ID" value="KAF3571126.1"/>
    <property type="molecule type" value="Genomic_DNA"/>
</dbReference>
<dbReference type="InterPro" id="IPR025558">
    <property type="entry name" value="DUF4283"/>
</dbReference>
<feature type="compositionally biased region" description="Polar residues" evidence="1">
    <location>
        <begin position="117"/>
        <end position="131"/>
    </location>
</feature>
<feature type="compositionally biased region" description="Basic and acidic residues" evidence="1">
    <location>
        <begin position="449"/>
        <end position="459"/>
    </location>
</feature>
<sequence length="658" mass="70964">MSNPWLTPRRASALSPPSLAAGDDQNPIPPLPPDPPDLGQYPPLSPSSTKTILARNSSPKTVVSVKGTSTSTVGSAEAKSTLKPKIIGSEGKTGSVASGSEKTSPQQFTILKPKKSSPLQTNRAASPPSQISTHSPPSEETSTRTTQPEQTETSDILMAEAPLPASVTPPPTVNVSPAVQQEPQKSFVQQMPQNSSTQQTPSLVEKIRRLEDKSLTRLAPVSFAENGRPRVLIPDEVFQIGVDLHKDFTVCYFKGRPPPYSQIQSVLNHMWGKGKRLEIHNNPNTRSVLVRITSDWLKQKIFEKGIWYVGDFMFHTAQWNSAHSNQSPSMQSIQIWAHLHGVPLDLRHQKGLSLVAGLVGEPKETDDFTKNLVSLTLSHVKVEVDLTGPLPSVVEFSRQSGEVVEVLVTYPWLPPTCAHCKELGHIQKNCLLIPLATKDPAHKVQTPAQKDKQQEERTDPTMANAAKNKAPKTPQGAVKQVYKAKSPSPRKSTPTSSLAGSASLEAVPPTSALAPTGPFTLNLASSESVIPPPSTLPSLPPPGPPKHNSTPSSPLTLALPSLFKPNNPSFHFTPEPLQKPALKKSRSNPSIDSTIQTSPTSQSSPSSSFVVPVPLTLQSVKTSNSFSSLTAASAFPLNPSSHFTLHMNRRTDACSMWL</sequence>
<dbReference type="Pfam" id="PF14111">
    <property type="entry name" value="DUF4283"/>
    <property type="match status" value="1"/>
</dbReference>
<feature type="domain" description="DUF4283" evidence="2">
    <location>
        <begin position="243"/>
        <end position="322"/>
    </location>
</feature>
<feature type="region of interest" description="Disordered" evidence="1">
    <location>
        <begin position="1"/>
        <end position="152"/>
    </location>
</feature>
<evidence type="ECO:0000313" key="3">
    <source>
        <dbReference type="EMBL" id="KAF3571126.1"/>
    </source>
</evidence>
<dbReference type="PANTHER" id="PTHR31286">
    <property type="entry name" value="GLYCINE-RICH CELL WALL STRUCTURAL PROTEIN 1.8-LIKE"/>
    <property type="match status" value="1"/>
</dbReference>
<feature type="compositionally biased region" description="Low complexity" evidence="1">
    <location>
        <begin position="589"/>
        <end position="607"/>
    </location>
</feature>